<accession>A0ABX0MFW1</accession>
<protein>
    <submittedName>
        <fullName evidence="1">Uncharacterized protein</fullName>
    </submittedName>
</protein>
<keyword evidence="2" id="KW-1185">Reference proteome</keyword>
<dbReference type="EMBL" id="VVIW01000022">
    <property type="protein sequence ID" value="NHZ43672.1"/>
    <property type="molecule type" value="Genomic_DNA"/>
</dbReference>
<proteinExistence type="predicted"/>
<reference evidence="1 2" key="1">
    <citation type="submission" date="2019-09" db="EMBL/GenBank/DDBJ databases">
        <title>Taxonomy of Antarctic Massilia spp.: description of Massilia rubra sp. nov., Massilia aquatica sp. nov., Massilia mucilaginosa sp. nov., Massilia frigida sp. nov. isolated from streams, lakes and regoliths.</title>
        <authorList>
            <person name="Holochova P."/>
            <person name="Sedlacek I."/>
            <person name="Kralova S."/>
            <person name="Maslanova I."/>
            <person name="Busse H.-J."/>
            <person name="Stankova E."/>
            <person name="Vrbovska V."/>
            <person name="Kovarovic V."/>
            <person name="Bartak M."/>
            <person name="Svec P."/>
            <person name="Pantucek R."/>
        </authorList>
    </citation>
    <scope>NUCLEOTIDE SEQUENCE [LARGE SCALE GENOMIC DNA]</scope>
    <source>
        <strain evidence="1 2">CCM 8693</strain>
    </source>
</reference>
<organism evidence="1 2">
    <name type="scientific">Massilia aquatica</name>
    <dbReference type="NCBI Taxonomy" id="2609000"/>
    <lineage>
        <taxon>Bacteria</taxon>
        <taxon>Pseudomonadati</taxon>
        <taxon>Pseudomonadota</taxon>
        <taxon>Betaproteobacteria</taxon>
        <taxon>Burkholderiales</taxon>
        <taxon>Oxalobacteraceae</taxon>
        <taxon>Telluria group</taxon>
        <taxon>Massilia</taxon>
    </lineage>
</organism>
<evidence type="ECO:0000313" key="2">
    <source>
        <dbReference type="Proteomes" id="UP000819052"/>
    </source>
</evidence>
<name>A0ABX0MFW1_9BURK</name>
<comment type="caution">
    <text evidence="1">The sequence shown here is derived from an EMBL/GenBank/DDBJ whole genome shotgun (WGS) entry which is preliminary data.</text>
</comment>
<dbReference type="Proteomes" id="UP000819052">
    <property type="component" value="Unassembled WGS sequence"/>
</dbReference>
<gene>
    <name evidence="1" type="ORF">F1609_26415</name>
</gene>
<evidence type="ECO:0000313" key="1">
    <source>
        <dbReference type="EMBL" id="NHZ43672.1"/>
    </source>
</evidence>
<sequence length="309" mass="33827">MKDKLNDLLLLAGELTAFLLEAGWHETRRVRGAVFYAAPKSLGIQGNYTVALPEDVSAPSAASLLHGSANALVDVYGYGSVGDLLNRAAAVTDQTVPTRFVTRFIGDATRYGAIPLAELVAFVTNMQDGLYRCARFKMGDDISESQASAERFVRQCRFLQTAEGSFVAKVEVPITTLRPAESSGRRALTSTEICSSFFSAIRFLNWNILENDDPVDAPETLSSAIALFDAALLESITRLVVGPQMESIDFFMELGTELLNSSTGYLSPEKRQRVHDFRQFISPRLLSEIKLQRDPGEHACDVSAMATES</sequence>
<dbReference type="RefSeq" id="WP_167079658.1">
    <property type="nucleotide sequence ID" value="NZ_VVIW01000022.1"/>
</dbReference>